<dbReference type="Gene3D" id="3.40.50.720">
    <property type="entry name" value="NAD(P)-binding Rossmann-like Domain"/>
    <property type="match status" value="1"/>
</dbReference>
<feature type="domain" description="NmrA-like" evidence="4">
    <location>
        <begin position="2"/>
        <end position="259"/>
    </location>
</feature>
<evidence type="ECO:0000313" key="6">
    <source>
        <dbReference type="Proteomes" id="UP001521785"/>
    </source>
</evidence>
<protein>
    <recommendedName>
        <fullName evidence="4">NmrA-like domain-containing protein</fullName>
    </recommendedName>
</protein>
<comment type="caution">
    <text evidence="5">The sequence shown here is derived from an EMBL/GenBank/DDBJ whole genome shotgun (WGS) entry which is preliminary data.</text>
</comment>
<keyword evidence="6" id="KW-1185">Reference proteome</keyword>
<reference evidence="5 6" key="1">
    <citation type="submission" date="2024-02" db="EMBL/GenBank/DDBJ databases">
        <title>De novo assembly and annotation of 12 fungi associated with fruit tree decline syndrome in Ontario, Canada.</title>
        <authorList>
            <person name="Sulman M."/>
            <person name="Ellouze W."/>
            <person name="Ilyukhin E."/>
        </authorList>
    </citation>
    <scope>NUCLEOTIDE SEQUENCE [LARGE SCALE GENOMIC DNA]</scope>
    <source>
        <strain evidence="5 6">M42-189</strain>
    </source>
</reference>
<dbReference type="Proteomes" id="UP001521785">
    <property type="component" value="Unassembled WGS sequence"/>
</dbReference>
<dbReference type="Pfam" id="PF05368">
    <property type="entry name" value="NmrA"/>
    <property type="match status" value="1"/>
</dbReference>
<dbReference type="EMBL" id="JAKJXO020000021">
    <property type="protein sequence ID" value="KAL1592305.1"/>
    <property type="molecule type" value="Genomic_DNA"/>
</dbReference>
<dbReference type="SUPFAM" id="SSF51735">
    <property type="entry name" value="NAD(P)-binding Rossmann-fold domains"/>
    <property type="match status" value="1"/>
</dbReference>
<dbReference type="InterPro" id="IPR036291">
    <property type="entry name" value="NAD(P)-bd_dom_sf"/>
</dbReference>
<keyword evidence="3" id="KW-0560">Oxidoreductase</keyword>
<dbReference type="InterPro" id="IPR008030">
    <property type="entry name" value="NmrA-like"/>
</dbReference>
<accession>A0ABR3QJI4</accession>
<gene>
    <name evidence="5" type="ORF">SLS60_011382</name>
</gene>
<dbReference type="PANTHER" id="PTHR47706:SF4">
    <property type="entry name" value="NMRA-LIKE DOMAIN-CONTAINING PROTEIN"/>
    <property type="match status" value="1"/>
</dbReference>
<dbReference type="PANTHER" id="PTHR47706">
    <property type="entry name" value="NMRA-LIKE FAMILY PROTEIN"/>
    <property type="match status" value="1"/>
</dbReference>
<comment type="similarity">
    <text evidence="1">Belongs to the NmrA-type oxidoreductase family. Isoflavone reductase subfamily.</text>
</comment>
<evidence type="ECO:0000256" key="2">
    <source>
        <dbReference type="ARBA" id="ARBA00022857"/>
    </source>
</evidence>
<keyword evidence="2" id="KW-0521">NADP</keyword>
<dbReference type="InterPro" id="IPR051609">
    <property type="entry name" value="NmrA/Isoflavone_reductase-like"/>
</dbReference>
<evidence type="ECO:0000313" key="5">
    <source>
        <dbReference type="EMBL" id="KAL1592305.1"/>
    </source>
</evidence>
<proteinExistence type="inferred from homology"/>
<sequence>MSHVVAVAGGSGALGRALVDALNNSPYIPLVLGRQANLSLENAIGVPVLQADYSDQNSLVRLLECHKVDTVISCISNYDNSQSTEINLIEAAERASVTHRYIPSIWSGFDYTTGQGKESPFAASRLALLDALNKTSLEWTAVFPGIFLDFYALSVRSYTKKSALALDIENNAAAIPGDGTYPVYFTHTTDLATYVTALLGLDHWEKKYFVYADRMTWNEVIAVAEAAKGVKFNVAYDSIEMLKRGEITELPGHRAVYEQFFGSEEAKSLFQKVMTGVAVYMAKGEMVYKEPFLNEIFPNFKPLTVREALIGHG</sequence>
<evidence type="ECO:0000259" key="4">
    <source>
        <dbReference type="Pfam" id="PF05368"/>
    </source>
</evidence>
<organism evidence="5 6">
    <name type="scientific">Paraconiothyrium brasiliense</name>
    <dbReference type="NCBI Taxonomy" id="300254"/>
    <lineage>
        <taxon>Eukaryota</taxon>
        <taxon>Fungi</taxon>
        <taxon>Dikarya</taxon>
        <taxon>Ascomycota</taxon>
        <taxon>Pezizomycotina</taxon>
        <taxon>Dothideomycetes</taxon>
        <taxon>Pleosporomycetidae</taxon>
        <taxon>Pleosporales</taxon>
        <taxon>Massarineae</taxon>
        <taxon>Didymosphaeriaceae</taxon>
        <taxon>Paraconiothyrium</taxon>
    </lineage>
</organism>
<dbReference type="Gene3D" id="3.90.25.10">
    <property type="entry name" value="UDP-galactose 4-epimerase, domain 1"/>
    <property type="match status" value="1"/>
</dbReference>
<evidence type="ECO:0000256" key="3">
    <source>
        <dbReference type="ARBA" id="ARBA00023002"/>
    </source>
</evidence>
<evidence type="ECO:0000256" key="1">
    <source>
        <dbReference type="ARBA" id="ARBA00005725"/>
    </source>
</evidence>
<name>A0ABR3QJI4_9PLEO</name>